<evidence type="ECO:0000313" key="2">
    <source>
        <dbReference type="Proteomes" id="UP000057609"/>
    </source>
</evidence>
<accession>A0A0B5BAP2</accession>
<dbReference type="Proteomes" id="UP000057609">
    <property type="component" value="Chromosome"/>
</dbReference>
<dbReference type="RefSeq" id="WP_039739457.1">
    <property type="nucleotide sequence ID" value="NZ_CP009788.1"/>
</dbReference>
<keyword evidence="2" id="KW-1185">Reference proteome</keyword>
<dbReference type="InterPro" id="IPR036249">
    <property type="entry name" value="Thioredoxin-like_sf"/>
</dbReference>
<protein>
    <submittedName>
        <fullName evidence="1">Uncharacterized protein</fullName>
    </submittedName>
</protein>
<sequence length="150" mass="16854">MDAVSYPNGTVIDFITERMVPLRVPSDAQPLSSQFRITWTPTLVTLDMYGTEHHRTVGFLPPEELVPALSLAIAKIDFAAESFNDAILNLDFLLNRYPRSGAAPEAVYLRGVSRYKSTKDAGMLKEAYARLTAEYPDSEWARRAQPYNLL</sequence>
<evidence type="ECO:0000313" key="1">
    <source>
        <dbReference type="EMBL" id="AJE02024.1"/>
    </source>
</evidence>
<dbReference type="InterPro" id="IPR011990">
    <property type="entry name" value="TPR-like_helical_dom_sf"/>
</dbReference>
<reference evidence="1 2" key="1">
    <citation type="journal article" date="2015" name="Genome Announc.">
        <title>Complete Genome of Geobacter pickeringii G13T, a Metal-Reducing Isolate from Sedimentary Kaolin Deposits.</title>
        <authorList>
            <person name="Badalamenti J.P."/>
            <person name="Bond D.R."/>
        </authorList>
    </citation>
    <scope>NUCLEOTIDE SEQUENCE [LARGE SCALE GENOMIC DNA]</scope>
    <source>
        <strain evidence="1 2">G13</strain>
    </source>
</reference>
<dbReference type="KEGG" id="gpi:GPICK_00325"/>
<gene>
    <name evidence="1" type="ORF">GPICK_00325</name>
</gene>
<organism evidence="1 2">
    <name type="scientific">Geobacter pickeringii</name>
    <dbReference type="NCBI Taxonomy" id="345632"/>
    <lineage>
        <taxon>Bacteria</taxon>
        <taxon>Pseudomonadati</taxon>
        <taxon>Thermodesulfobacteriota</taxon>
        <taxon>Desulfuromonadia</taxon>
        <taxon>Geobacterales</taxon>
        <taxon>Geobacteraceae</taxon>
        <taxon>Geobacter</taxon>
    </lineage>
</organism>
<dbReference type="AlphaFoldDB" id="A0A0B5BAP2"/>
<proteinExistence type="predicted"/>
<dbReference type="SUPFAM" id="SSF52833">
    <property type="entry name" value="Thioredoxin-like"/>
    <property type="match status" value="1"/>
</dbReference>
<dbReference type="STRING" id="345632.GPICK_00325"/>
<name>A0A0B5BAP2_9BACT</name>
<dbReference type="OrthoDB" id="9811036at2"/>
<dbReference type="EMBL" id="CP009788">
    <property type="protein sequence ID" value="AJE02024.1"/>
    <property type="molecule type" value="Genomic_DNA"/>
</dbReference>
<dbReference type="HOGENOM" id="CLU_124905_0_0_7"/>
<dbReference type="Gene3D" id="1.25.40.10">
    <property type="entry name" value="Tetratricopeptide repeat domain"/>
    <property type="match status" value="1"/>
</dbReference>